<feature type="region of interest" description="Disordered" evidence="1">
    <location>
        <begin position="41"/>
        <end position="109"/>
    </location>
</feature>
<evidence type="ECO:0000256" key="1">
    <source>
        <dbReference type="SAM" id="MobiDB-lite"/>
    </source>
</evidence>
<dbReference type="EnsemblPlants" id="AET7Gv20827900.1">
    <property type="protein sequence ID" value="AET7Gv20827900.1"/>
    <property type="gene ID" value="AET7Gv20827900"/>
</dbReference>
<reference evidence="4" key="2">
    <citation type="journal article" date="2017" name="Nat. Plants">
        <title>The Aegilops tauschii genome reveals multiple impacts of transposons.</title>
        <authorList>
            <person name="Zhao G."/>
            <person name="Zou C."/>
            <person name="Li K."/>
            <person name="Wang K."/>
            <person name="Li T."/>
            <person name="Gao L."/>
            <person name="Zhang X."/>
            <person name="Wang H."/>
            <person name="Yang Z."/>
            <person name="Liu X."/>
            <person name="Jiang W."/>
            <person name="Mao L."/>
            <person name="Kong X."/>
            <person name="Jiao Y."/>
            <person name="Jia J."/>
        </authorList>
    </citation>
    <scope>NUCLEOTIDE SEQUENCE [LARGE SCALE GENOMIC DNA]</scope>
    <source>
        <strain evidence="4">cv. AL8/78</strain>
    </source>
</reference>
<name>A0A453S690_AEGTS</name>
<reference evidence="3" key="5">
    <citation type="journal article" date="2021" name="G3 (Bethesda)">
        <title>Aegilops tauschii genome assembly Aet v5.0 features greater sequence contiguity and improved annotation.</title>
        <authorList>
            <person name="Wang L."/>
            <person name="Zhu T."/>
            <person name="Rodriguez J.C."/>
            <person name="Deal K.R."/>
            <person name="Dubcovsky J."/>
            <person name="McGuire P.E."/>
            <person name="Lux T."/>
            <person name="Spannagl M."/>
            <person name="Mayer K.F.X."/>
            <person name="Baldrich P."/>
            <person name="Meyers B.C."/>
            <person name="Huo N."/>
            <person name="Gu Y.Q."/>
            <person name="Zhou H."/>
            <person name="Devos K.M."/>
            <person name="Bennetzen J.L."/>
            <person name="Unver T."/>
            <person name="Budak H."/>
            <person name="Gulick P.J."/>
            <person name="Galiba G."/>
            <person name="Kalapos B."/>
            <person name="Nelson D.R."/>
            <person name="Li P."/>
            <person name="You F.M."/>
            <person name="Luo M.C."/>
            <person name="Dvorak J."/>
        </authorList>
    </citation>
    <scope>NUCLEOTIDE SEQUENCE [LARGE SCALE GENOMIC DNA]</scope>
    <source>
        <strain evidence="3">cv. AL8/78</strain>
    </source>
</reference>
<organism evidence="3 4">
    <name type="scientific">Aegilops tauschii subsp. strangulata</name>
    <name type="common">Goatgrass</name>
    <dbReference type="NCBI Taxonomy" id="200361"/>
    <lineage>
        <taxon>Eukaryota</taxon>
        <taxon>Viridiplantae</taxon>
        <taxon>Streptophyta</taxon>
        <taxon>Embryophyta</taxon>
        <taxon>Tracheophyta</taxon>
        <taxon>Spermatophyta</taxon>
        <taxon>Magnoliopsida</taxon>
        <taxon>Liliopsida</taxon>
        <taxon>Poales</taxon>
        <taxon>Poaceae</taxon>
        <taxon>BOP clade</taxon>
        <taxon>Pooideae</taxon>
        <taxon>Triticodae</taxon>
        <taxon>Triticeae</taxon>
        <taxon>Triticinae</taxon>
        <taxon>Aegilops</taxon>
    </lineage>
</organism>
<feature type="chain" id="PRO_5019450811" evidence="2">
    <location>
        <begin position="25"/>
        <end position="109"/>
    </location>
</feature>
<evidence type="ECO:0000256" key="2">
    <source>
        <dbReference type="SAM" id="SignalP"/>
    </source>
</evidence>
<reference evidence="3" key="4">
    <citation type="submission" date="2019-03" db="UniProtKB">
        <authorList>
            <consortium name="EnsemblPlants"/>
        </authorList>
    </citation>
    <scope>IDENTIFICATION</scope>
</reference>
<reference evidence="4" key="1">
    <citation type="journal article" date="2014" name="Science">
        <title>Ancient hybridizations among the ancestral genomes of bread wheat.</title>
        <authorList>
            <consortium name="International Wheat Genome Sequencing Consortium,"/>
            <person name="Marcussen T."/>
            <person name="Sandve S.R."/>
            <person name="Heier L."/>
            <person name="Spannagl M."/>
            <person name="Pfeifer M."/>
            <person name="Jakobsen K.S."/>
            <person name="Wulff B.B."/>
            <person name="Steuernagel B."/>
            <person name="Mayer K.F."/>
            <person name="Olsen O.A."/>
        </authorList>
    </citation>
    <scope>NUCLEOTIDE SEQUENCE [LARGE SCALE GENOMIC DNA]</scope>
    <source>
        <strain evidence="4">cv. AL8/78</strain>
    </source>
</reference>
<keyword evidence="4" id="KW-1185">Reference proteome</keyword>
<reference evidence="3" key="3">
    <citation type="journal article" date="2017" name="Nature">
        <title>Genome sequence of the progenitor of the wheat D genome Aegilops tauschii.</title>
        <authorList>
            <person name="Luo M.C."/>
            <person name="Gu Y.Q."/>
            <person name="Puiu D."/>
            <person name="Wang H."/>
            <person name="Twardziok S.O."/>
            <person name="Deal K.R."/>
            <person name="Huo N."/>
            <person name="Zhu T."/>
            <person name="Wang L."/>
            <person name="Wang Y."/>
            <person name="McGuire P.E."/>
            <person name="Liu S."/>
            <person name="Long H."/>
            <person name="Ramasamy R.K."/>
            <person name="Rodriguez J.C."/>
            <person name="Van S.L."/>
            <person name="Yuan L."/>
            <person name="Wang Z."/>
            <person name="Xia Z."/>
            <person name="Xiao L."/>
            <person name="Anderson O.D."/>
            <person name="Ouyang S."/>
            <person name="Liang Y."/>
            <person name="Zimin A.V."/>
            <person name="Pertea G."/>
            <person name="Qi P."/>
            <person name="Bennetzen J.L."/>
            <person name="Dai X."/>
            <person name="Dawson M.W."/>
            <person name="Muller H.G."/>
            <person name="Kugler K."/>
            <person name="Rivarola-Duarte L."/>
            <person name="Spannagl M."/>
            <person name="Mayer K.F.X."/>
            <person name="Lu F.H."/>
            <person name="Bevan M.W."/>
            <person name="Leroy P."/>
            <person name="Li P."/>
            <person name="You F.M."/>
            <person name="Sun Q."/>
            <person name="Liu Z."/>
            <person name="Lyons E."/>
            <person name="Wicker T."/>
            <person name="Salzberg S.L."/>
            <person name="Devos K.M."/>
            <person name="Dvorak J."/>
        </authorList>
    </citation>
    <scope>NUCLEOTIDE SEQUENCE [LARGE SCALE GENOMIC DNA]</scope>
    <source>
        <strain evidence="3">cv. AL8/78</strain>
    </source>
</reference>
<proteinExistence type="predicted"/>
<feature type="signal peptide" evidence="2">
    <location>
        <begin position="1"/>
        <end position="24"/>
    </location>
</feature>
<evidence type="ECO:0000313" key="4">
    <source>
        <dbReference type="Proteomes" id="UP000015105"/>
    </source>
</evidence>
<dbReference type="Proteomes" id="UP000015105">
    <property type="component" value="Chromosome 7D"/>
</dbReference>
<dbReference type="AlphaFoldDB" id="A0A453S690"/>
<evidence type="ECO:0000313" key="3">
    <source>
        <dbReference type="EnsemblPlants" id="AET7Gv20827900.1"/>
    </source>
</evidence>
<keyword evidence="2" id="KW-0732">Signal</keyword>
<accession>A0A453S690</accession>
<protein>
    <submittedName>
        <fullName evidence="3">Uncharacterized protein</fullName>
    </submittedName>
</protein>
<sequence>MASSRMAVLLFLVCTLGVARKMEAARMMQKGDVVVGNGGGGGGGGNALQHGLVDDGHRPRPVASFTMGDDVVETPSSQAAGGDDADREVPGGPDPIHHHGSVPPTSVAP</sequence>
<dbReference type="Gramene" id="AET7Gv20827900.1">
    <property type="protein sequence ID" value="AET7Gv20827900.1"/>
    <property type="gene ID" value="AET7Gv20827900"/>
</dbReference>